<dbReference type="GO" id="GO:0003723">
    <property type="term" value="F:RNA binding"/>
    <property type="evidence" value="ECO:0007669"/>
    <property type="project" value="TreeGrafter"/>
</dbReference>
<dbReference type="InterPro" id="IPR036397">
    <property type="entry name" value="RNaseH_sf"/>
</dbReference>
<dbReference type="GO" id="GO:0000175">
    <property type="term" value="F:3'-5'-RNA exonuclease activity"/>
    <property type="evidence" value="ECO:0007669"/>
    <property type="project" value="TreeGrafter"/>
</dbReference>
<feature type="region of interest" description="Disordered" evidence="2">
    <location>
        <begin position="676"/>
        <end position="696"/>
    </location>
</feature>
<name>F0WXS7_9STRA</name>
<evidence type="ECO:0000256" key="1">
    <source>
        <dbReference type="ARBA" id="ARBA00008372"/>
    </source>
</evidence>
<evidence type="ECO:0000313" key="3">
    <source>
        <dbReference type="EMBL" id="CCA26275.1"/>
    </source>
</evidence>
<dbReference type="Gene3D" id="3.30.420.10">
    <property type="entry name" value="Ribonuclease H-like superfamily/Ribonuclease H"/>
    <property type="match status" value="2"/>
</dbReference>
<reference evidence="3" key="1">
    <citation type="journal article" date="2011" name="PLoS Biol.">
        <title>Gene gain and loss during evolution of obligate parasitism in the white rust pathogen of Arabidopsis thaliana.</title>
        <authorList>
            <person name="Kemen E."/>
            <person name="Gardiner A."/>
            <person name="Schultz-Larsen T."/>
            <person name="Kemen A.C."/>
            <person name="Balmuth A.L."/>
            <person name="Robert-Seilaniantz A."/>
            <person name="Bailey K."/>
            <person name="Holub E."/>
            <person name="Studholme D.J."/>
            <person name="Maclean D."/>
            <person name="Jones J.D."/>
        </authorList>
    </citation>
    <scope>NUCLEOTIDE SEQUENCE</scope>
</reference>
<accession>F0WXS7</accession>
<feature type="compositionally biased region" description="Basic residues" evidence="2">
    <location>
        <begin position="501"/>
        <end position="512"/>
    </location>
</feature>
<sequence>MLFVVLCQQRNTVSKASFRLFKVKFVHRSHTQNTEKNINTTSHPSFAMNVTRHNFETSFQQVKKSILSDSCKFIAIDTEFTGLCFKEASKEWYLDTLEERYQKLKQTGENFLVSQFGLATVHVTPSAVNVKQENETTSNRASDHKYEFEIKVWNFYLFPRPYGHLDRRFSCQASCLQFLAEHDFDFNKFIYDGISFCKLSKVSMMQKRLEKQVEQYRQQQEDGCKPSVLQLDVQGKKFQQHVREMVDDFLKEETLIEGVDVQQQESKELFLEAKTSYQRMIIYQTIRAIDTNLHAKSVDEGIQIRLVTSEEKKQLMEEKLEQMRSETNEAIGFSRVIQVLKDSNKPIVGHNALLDFIYIYHQFCQPLPNDLKEFKKELTHSFPKIYDTKYMATHSALNDELESSSLSSLFEFMKGRIDLPPSTLISSHENFRRYHVALQSESSDEEEMDQPSKPSPLCHEAGFDAFMTAYCFLGLLHHDLKTGEANGIEIPTNRANPSRATRSRGTHKRRRKKSIVNYNDVIAAFDARFDHIVDWKNHLNLMISDESHLDLKNAKQVIDRTHVYHVHSTKRKIQQLDMEKLFRPSKVRIKRVIRESDQNAFVVLSKEQIPAKDSEPNSSADTILVDEDLVLDAECDMESGSEPSEEEMKGVTITSYYDFIQEKEKPLVAQKERIATVSSEDTKEVKEANESESKQRILQENDAASLWNRCVIS</sequence>
<evidence type="ECO:0000256" key="2">
    <source>
        <dbReference type="SAM" id="MobiDB-lite"/>
    </source>
</evidence>
<dbReference type="InterPro" id="IPR012337">
    <property type="entry name" value="RNaseH-like_sf"/>
</dbReference>
<protein>
    <submittedName>
        <fullName evidence="3">Poly(A)specific ribonuclease PARNlike protein putati</fullName>
    </submittedName>
</protein>
<dbReference type="SUPFAM" id="SSF53098">
    <property type="entry name" value="Ribonuclease H-like"/>
    <property type="match status" value="1"/>
</dbReference>
<dbReference type="InterPro" id="IPR006941">
    <property type="entry name" value="RNase_CAF1"/>
</dbReference>
<organism evidence="3">
    <name type="scientific">Albugo laibachii Nc14</name>
    <dbReference type="NCBI Taxonomy" id="890382"/>
    <lineage>
        <taxon>Eukaryota</taxon>
        <taxon>Sar</taxon>
        <taxon>Stramenopiles</taxon>
        <taxon>Oomycota</taxon>
        <taxon>Peronosporomycetes</taxon>
        <taxon>Albuginales</taxon>
        <taxon>Albuginaceae</taxon>
        <taxon>Albugo</taxon>
    </lineage>
</organism>
<dbReference type="AlphaFoldDB" id="F0WXS7"/>
<dbReference type="EMBL" id="FR824408">
    <property type="protein sequence ID" value="CCA26275.1"/>
    <property type="molecule type" value="Genomic_DNA"/>
</dbReference>
<dbReference type="Pfam" id="PF04857">
    <property type="entry name" value="CAF1"/>
    <property type="match status" value="1"/>
</dbReference>
<dbReference type="PANTHER" id="PTHR15092:SF47">
    <property type="entry name" value="POLY(A)-SPECIFIC EXORIBONUCLEASE PARN"/>
    <property type="match status" value="1"/>
</dbReference>
<dbReference type="InterPro" id="IPR051181">
    <property type="entry name" value="CAF1_poly(A)_ribonucleases"/>
</dbReference>
<dbReference type="HOGENOM" id="CLU_018030_0_0_1"/>
<reference evidence="3" key="2">
    <citation type="submission" date="2011-02" db="EMBL/GenBank/DDBJ databases">
        <authorList>
            <person name="MacLean D."/>
        </authorList>
    </citation>
    <scope>NUCLEOTIDE SEQUENCE</scope>
</reference>
<proteinExistence type="inferred from homology"/>
<comment type="similarity">
    <text evidence="1">Belongs to the CAF1 family.</text>
</comment>
<dbReference type="PANTHER" id="PTHR15092">
    <property type="entry name" value="POLY A -SPECIFIC RIBONUCLEASE/TARGET OF EGR1, MEMBER 1"/>
    <property type="match status" value="1"/>
</dbReference>
<feature type="region of interest" description="Disordered" evidence="2">
    <location>
        <begin position="487"/>
        <end position="512"/>
    </location>
</feature>
<gene>
    <name evidence="3" type="primary">AlNc14C363G11014</name>
    <name evidence="3" type="ORF">ALNC14_124190</name>
</gene>